<keyword evidence="2" id="KW-1185">Reference proteome</keyword>
<dbReference type="EMBL" id="FMTT01000005">
    <property type="protein sequence ID" value="SCW38615.1"/>
    <property type="molecule type" value="Genomic_DNA"/>
</dbReference>
<evidence type="ECO:0000313" key="2">
    <source>
        <dbReference type="Proteomes" id="UP000198601"/>
    </source>
</evidence>
<accession>A0A1G4Q2E2</accession>
<evidence type="ECO:0000313" key="1">
    <source>
        <dbReference type="EMBL" id="SCW38615.1"/>
    </source>
</evidence>
<dbReference type="RefSeq" id="WP_167670107.1">
    <property type="nucleotide sequence ID" value="NZ_FMTT01000005.1"/>
</dbReference>
<gene>
    <name evidence="1" type="ORF">SAMN04487970_100533</name>
</gene>
<reference evidence="2" key="1">
    <citation type="submission" date="2016-10" db="EMBL/GenBank/DDBJ databases">
        <authorList>
            <person name="Varghese N."/>
            <person name="Submissions S."/>
        </authorList>
    </citation>
    <scope>NUCLEOTIDE SEQUENCE [LARGE SCALE GENOMIC DNA]</scope>
    <source>
        <strain evidence="2">CGMCC 1.8946</strain>
    </source>
</reference>
<proteinExistence type="predicted"/>
<organism evidence="1 2">
    <name type="scientific">Paenibacillus tianmuensis</name>
    <dbReference type="NCBI Taxonomy" id="624147"/>
    <lineage>
        <taxon>Bacteria</taxon>
        <taxon>Bacillati</taxon>
        <taxon>Bacillota</taxon>
        <taxon>Bacilli</taxon>
        <taxon>Bacillales</taxon>
        <taxon>Paenibacillaceae</taxon>
        <taxon>Paenibacillus</taxon>
    </lineage>
</organism>
<dbReference type="Proteomes" id="UP000198601">
    <property type="component" value="Unassembled WGS sequence"/>
</dbReference>
<sequence>MYYCLACQKLHKPNPLKKCVVFKTGFHFINSMKYNAGICQAVSDSKENVSISPVSA</sequence>
<dbReference type="AlphaFoldDB" id="A0A1G4Q2E2"/>
<name>A0A1G4Q2E2_9BACL</name>
<protein>
    <submittedName>
        <fullName evidence="1">Uncharacterized protein</fullName>
    </submittedName>
</protein>